<evidence type="ECO:0000313" key="6">
    <source>
        <dbReference type="EMBL" id="MBC5679755.1"/>
    </source>
</evidence>
<keyword evidence="4" id="KW-0812">Transmembrane</keyword>
<dbReference type="SUPFAM" id="SSF50156">
    <property type="entry name" value="PDZ domain-like"/>
    <property type="match status" value="1"/>
</dbReference>
<name>A0ABR7FX37_9FIRM</name>
<dbReference type="InterPro" id="IPR009003">
    <property type="entry name" value="Peptidase_S1_PA"/>
</dbReference>
<dbReference type="InterPro" id="IPR036034">
    <property type="entry name" value="PDZ_sf"/>
</dbReference>
<accession>A0ABR7FX37</accession>
<comment type="similarity">
    <text evidence="1">Belongs to the peptidase S1C family.</text>
</comment>
<evidence type="ECO:0000256" key="4">
    <source>
        <dbReference type="SAM" id="Phobius"/>
    </source>
</evidence>
<evidence type="ECO:0000259" key="5">
    <source>
        <dbReference type="PROSITE" id="PS50106"/>
    </source>
</evidence>
<dbReference type="PANTHER" id="PTHR22939:SF129">
    <property type="entry name" value="SERINE PROTEASE HTRA2, MITOCHONDRIAL"/>
    <property type="match status" value="1"/>
</dbReference>
<gene>
    <name evidence="6" type="ORF">H8S01_02090</name>
</gene>
<dbReference type="SUPFAM" id="SSF50494">
    <property type="entry name" value="Trypsin-like serine proteases"/>
    <property type="match status" value="1"/>
</dbReference>
<feature type="domain" description="PDZ" evidence="5">
    <location>
        <begin position="304"/>
        <end position="375"/>
    </location>
</feature>
<dbReference type="PRINTS" id="PR00834">
    <property type="entry name" value="PROTEASES2C"/>
</dbReference>
<dbReference type="Gene3D" id="2.30.42.10">
    <property type="match status" value="1"/>
</dbReference>
<keyword evidence="4" id="KW-0472">Membrane</keyword>
<dbReference type="CDD" id="cd06779">
    <property type="entry name" value="cpPDZ_Deg_HtrA-like"/>
    <property type="match status" value="1"/>
</dbReference>
<organism evidence="6 7">
    <name type="scientific">Lachnospira hominis</name>
    <name type="common">ex Liu et al. 2021</name>
    <dbReference type="NCBI Taxonomy" id="2763051"/>
    <lineage>
        <taxon>Bacteria</taxon>
        <taxon>Bacillati</taxon>
        <taxon>Bacillota</taxon>
        <taxon>Clostridia</taxon>
        <taxon>Lachnospirales</taxon>
        <taxon>Lachnospiraceae</taxon>
        <taxon>Lachnospira</taxon>
    </lineage>
</organism>
<dbReference type="InterPro" id="IPR001940">
    <property type="entry name" value="Peptidase_S1C"/>
</dbReference>
<protein>
    <submittedName>
        <fullName evidence="6">PDZ domain-containing protein</fullName>
    </submittedName>
</protein>
<dbReference type="Pfam" id="PF13365">
    <property type="entry name" value="Trypsin_2"/>
    <property type="match status" value="1"/>
</dbReference>
<evidence type="ECO:0000256" key="1">
    <source>
        <dbReference type="ARBA" id="ARBA00010541"/>
    </source>
</evidence>
<dbReference type="InterPro" id="IPR001478">
    <property type="entry name" value="PDZ"/>
</dbReference>
<dbReference type="EMBL" id="JACOPD010000001">
    <property type="protein sequence ID" value="MBC5679755.1"/>
    <property type="molecule type" value="Genomic_DNA"/>
</dbReference>
<keyword evidence="4" id="KW-1133">Transmembrane helix</keyword>
<evidence type="ECO:0000256" key="3">
    <source>
        <dbReference type="ARBA" id="ARBA00022801"/>
    </source>
</evidence>
<reference evidence="6 7" key="1">
    <citation type="submission" date="2020-08" db="EMBL/GenBank/DDBJ databases">
        <title>Genome public.</title>
        <authorList>
            <person name="Liu C."/>
            <person name="Sun Q."/>
        </authorList>
    </citation>
    <scope>NUCLEOTIDE SEQUENCE [LARGE SCALE GENOMIC DNA]</scope>
    <source>
        <strain evidence="6 7">NSJ-43</strain>
    </source>
</reference>
<dbReference type="RefSeq" id="WP_186836003.1">
    <property type="nucleotide sequence ID" value="NZ_JACOPD010000001.1"/>
</dbReference>
<evidence type="ECO:0000256" key="2">
    <source>
        <dbReference type="ARBA" id="ARBA00022670"/>
    </source>
</evidence>
<dbReference type="Pfam" id="PF13180">
    <property type="entry name" value="PDZ_2"/>
    <property type="match status" value="1"/>
</dbReference>
<dbReference type="PROSITE" id="PS50106">
    <property type="entry name" value="PDZ"/>
    <property type="match status" value="1"/>
</dbReference>
<dbReference type="PANTHER" id="PTHR22939">
    <property type="entry name" value="SERINE PROTEASE FAMILY S1C HTRA-RELATED"/>
    <property type="match status" value="1"/>
</dbReference>
<proteinExistence type="inferred from homology"/>
<dbReference type="SMART" id="SM00228">
    <property type="entry name" value="PDZ"/>
    <property type="match status" value="1"/>
</dbReference>
<comment type="caution">
    <text evidence="6">The sequence shown here is derived from an EMBL/GenBank/DDBJ whole genome shotgun (WGS) entry which is preliminary data.</text>
</comment>
<dbReference type="Proteomes" id="UP000628463">
    <property type="component" value="Unassembled WGS sequence"/>
</dbReference>
<keyword evidence="3" id="KW-0378">Hydrolase</keyword>
<dbReference type="Gene3D" id="2.40.10.120">
    <property type="match status" value="1"/>
</dbReference>
<keyword evidence="7" id="KW-1185">Reference proteome</keyword>
<evidence type="ECO:0000313" key="7">
    <source>
        <dbReference type="Proteomes" id="UP000628463"/>
    </source>
</evidence>
<sequence length="411" mass="45051">MDYNGRDEKETQEAQEEFPLYTERIIINPKVKYKKLFSFLKFLGGAVIFGVIACAVIVLLYPYFDKKVNGNNEPAVSLELKKDQYIDDSVDGSLDNVRQDQADTDRLEIKSTAQINEEASKCMVIFENDGSQNTGMNDSVGLIIGDINNAYIIIADSCVLNNYDMAVKVGFNGGAYGEAKLIGSDSYSKVSLLSVQKDSIKADSDADIQVAVLGNSYKMKENDPVIAIGRINGSTGQTKFGNITQITDESSVDNTFEMMSIDIIPSYGDYCYIFNKGGNVVGIARPSGDMMKFQAVGLSDLKPLIETLSASPEIIYLGIKSTNVTSVTAERYKLPLGVYITDVIMDSPAFEAGLQCGDIITALNGNSVLTIQSFSEKLYRCVNGENITLTVKRAGRDEYRELNFSVVLSVR</sequence>
<feature type="transmembrane region" description="Helical" evidence="4">
    <location>
        <begin position="42"/>
        <end position="64"/>
    </location>
</feature>
<keyword evidence="2" id="KW-0645">Protease</keyword>